<dbReference type="GO" id="GO:0034605">
    <property type="term" value="P:cellular response to heat"/>
    <property type="evidence" value="ECO:0007669"/>
    <property type="project" value="TreeGrafter"/>
</dbReference>
<evidence type="ECO:0000256" key="3">
    <source>
        <dbReference type="ARBA" id="ARBA00022840"/>
    </source>
</evidence>
<dbReference type="Gene3D" id="1.10.8.60">
    <property type="match status" value="1"/>
</dbReference>
<name>A0A9W6QSU1_9PSEU</name>
<feature type="domain" description="Clp R" evidence="5">
    <location>
        <begin position="5"/>
        <end position="147"/>
    </location>
</feature>
<keyword evidence="2" id="KW-0547">Nucleotide-binding</keyword>
<protein>
    <recommendedName>
        <fullName evidence="5">Clp R domain-containing protein</fullName>
    </recommendedName>
</protein>
<dbReference type="Pfam" id="PF13191">
    <property type="entry name" value="AAA_16"/>
    <property type="match status" value="1"/>
</dbReference>
<dbReference type="InterPro" id="IPR050130">
    <property type="entry name" value="ClpA_ClpB"/>
</dbReference>
<dbReference type="SUPFAM" id="SSF52540">
    <property type="entry name" value="P-loop containing nucleoside triphosphate hydrolases"/>
    <property type="match status" value="1"/>
</dbReference>
<dbReference type="PROSITE" id="PS51903">
    <property type="entry name" value="CLP_R"/>
    <property type="match status" value="1"/>
</dbReference>
<dbReference type="CDD" id="cd00009">
    <property type="entry name" value="AAA"/>
    <property type="match status" value="1"/>
</dbReference>
<dbReference type="Pfam" id="PF02861">
    <property type="entry name" value="Clp_N"/>
    <property type="match status" value="1"/>
</dbReference>
<dbReference type="SUPFAM" id="SSF81923">
    <property type="entry name" value="Double Clp-N motif"/>
    <property type="match status" value="1"/>
</dbReference>
<evidence type="ECO:0000256" key="4">
    <source>
        <dbReference type="PROSITE-ProRule" id="PRU01251"/>
    </source>
</evidence>
<gene>
    <name evidence="6" type="ORF">Aglo03_47830</name>
</gene>
<comment type="caution">
    <text evidence="6">The sequence shown here is derived from an EMBL/GenBank/DDBJ whole genome shotgun (WGS) entry which is preliminary data.</text>
</comment>
<accession>A0A9W6QSU1</accession>
<dbReference type="InterPro" id="IPR027417">
    <property type="entry name" value="P-loop_NTPase"/>
</dbReference>
<dbReference type="PANTHER" id="PTHR11638:SF155">
    <property type="entry name" value="CHAPERONE PROTEIN CLPC1, CHLOROPLASTIC-LIKE"/>
    <property type="match status" value="1"/>
</dbReference>
<dbReference type="GO" id="GO:0005524">
    <property type="term" value="F:ATP binding"/>
    <property type="evidence" value="ECO:0007669"/>
    <property type="project" value="UniProtKB-KW"/>
</dbReference>
<evidence type="ECO:0000256" key="2">
    <source>
        <dbReference type="ARBA" id="ARBA00022741"/>
    </source>
</evidence>
<dbReference type="InterPro" id="IPR041664">
    <property type="entry name" value="AAA_16"/>
</dbReference>
<sequence length="359" mass="37764">MADRFEGFTPAARQVVVLAETEAARSHHDYLGSVHLLLGLSQGPGTAAAVLSGANLGPEVLRTRAESHVRRGVSTGRTPLRVAAEVHRVVEHAKEEAAELDRPLVDTEHLLLGLLSEPNCVAARMLHGLGADRADLRARVVAAVAPEPSGDRYTEPVSPLVTIGRDAEIDTVARALSRRVPLNVAIHGPAGVGKSSVVRGLAHRISTGDVPRALLNRPLRRVLGDLPAGALPALADCILWCPADSPVLTSAITRGIRVLVTAETPMPAPFHPVELRPLSIPTTVEVLTAVRPSIQAHYGLTITNAALTAAAESAAGPLPGAAIDLLDEACARATNSTVTEADIRPHPRPTFDTDMWTLG</sequence>
<dbReference type="GO" id="GO:0005737">
    <property type="term" value="C:cytoplasm"/>
    <property type="evidence" value="ECO:0007669"/>
    <property type="project" value="TreeGrafter"/>
</dbReference>
<evidence type="ECO:0000313" key="6">
    <source>
        <dbReference type="EMBL" id="GLW93967.1"/>
    </source>
</evidence>
<keyword evidence="7" id="KW-1185">Reference proteome</keyword>
<dbReference type="PANTHER" id="PTHR11638">
    <property type="entry name" value="ATP-DEPENDENT CLP PROTEASE"/>
    <property type="match status" value="1"/>
</dbReference>
<dbReference type="GO" id="GO:0016887">
    <property type="term" value="F:ATP hydrolysis activity"/>
    <property type="evidence" value="ECO:0007669"/>
    <property type="project" value="TreeGrafter"/>
</dbReference>
<dbReference type="Proteomes" id="UP001165042">
    <property type="component" value="Unassembled WGS sequence"/>
</dbReference>
<dbReference type="Gene3D" id="1.10.1780.10">
    <property type="entry name" value="Clp, N-terminal domain"/>
    <property type="match status" value="1"/>
</dbReference>
<keyword evidence="3" id="KW-0067">ATP-binding</keyword>
<keyword evidence="1 4" id="KW-0677">Repeat</keyword>
<dbReference type="EMBL" id="BSSD01000007">
    <property type="protein sequence ID" value="GLW93967.1"/>
    <property type="molecule type" value="Genomic_DNA"/>
</dbReference>
<evidence type="ECO:0000313" key="7">
    <source>
        <dbReference type="Proteomes" id="UP001165042"/>
    </source>
</evidence>
<evidence type="ECO:0000259" key="5">
    <source>
        <dbReference type="PROSITE" id="PS51903"/>
    </source>
</evidence>
<dbReference type="RefSeq" id="WP_285612173.1">
    <property type="nucleotide sequence ID" value="NZ_BSSD01000007.1"/>
</dbReference>
<evidence type="ECO:0000256" key="1">
    <source>
        <dbReference type="ARBA" id="ARBA00022737"/>
    </source>
</evidence>
<dbReference type="Pfam" id="PF17871">
    <property type="entry name" value="AAA_lid_9"/>
    <property type="match status" value="1"/>
</dbReference>
<proteinExistence type="predicted"/>
<dbReference type="InterPro" id="IPR004176">
    <property type="entry name" value="Clp_R_N"/>
</dbReference>
<dbReference type="InterPro" id="IPR036628">
    <property type="entry name" value="Clp_N_dom_sf"/>
</dbReference>
<dbReference type="AlphaFoldDB" id="A0A9W6QSU1"/>
<dbReference type="InterPro" id="IPR041546">
    <property type="entry name" value="ClpA/ClpB_AAA_lid"/>
</dbReference>
<dbReference type="Gene3D" id="3.40.50.300">
    <property type="entry name" value="P-loop containing nucleotide triphosphate hydrolases"/>
    <property type="match status" value="1"/>
</dbReference>
<organism evidence="6 7">
    <name type="scientific">Actinokineospora globicatena</name>
    <dbReference type="NCBI Taxonomy" id="103729"/>
    <lineage>
        <taxon>Bacteria</taxon>
        <taxon>Bacillati</taxon>
        <taxon>Actinomycetota</taxon>
        <taxon>Actinomycetes</taxon>
        <taxon>Pseudonocardiales</taxon>
        <taxon>Pseudonocardiaceae</taxon>
        <taxon>Actinokineospora</taxon>
    </lineage>
</organism>
<reference evidence="6" key="1">
    <citation type="submission" date="2023-02" db="EMBL/GenBank/DDBJ databases">
        <title>Actinokineospora globicatena NBRC 15670.</title>
        <authorList>
            <person name="Ichikawa N."/>
            <person name="Sato H."/>
            <person name="Tonouchi N."/>
        </authorList>
    </citation>
    <scope>NUCLEOTIDE SEQUENCE</scope>
    <source>
        <strain evidence="6">NBRC 15670</strain>
    </source>
</reference>